<dbReference type="AlphaFoldDB" id="A0A8J5UK99"/>
<dbReference type="InterPro" id="IPR000073">
    <property type="entry name" value="AB_hydrolase_1"/>
</dbReference>
<gene>
    <name evidence="2" type="ORF">J8A68_001339</name>
</gene>
<reference evidence="2 3" key="1">
    <citation type="journal article" date="2021" name="DNA Res.">
        <title>Genome analysis of Candida subhashii reveals its hybrid nature and dual mitochondrial genome conformations.</title>
        <authorList>
            <person name="Mixao V."/>
            <person name="Hegedusova E."/>
            <person name="Saus E."/>
            <person name="Pryszcz L.P."/>
            <person name="Cillingova A."/>
            <person name="Nosek J."/>
            <person name="Gabaldon T."/>
        </authorList>
    </citation>
    <scope>NUCLEOTIDE SEQUENCE [LARGE SCALE GENOMIC DNA]</scope>
    <source>
        <strain evidence="2 3">CBS 10753</strain>
    </source>
</reference>
<organism evidence="2 3">
    <name type="scientific">[Candida] subhashii</name>
    <dbReference type="NCBI Taxonomy" id="561895"/>
    <lineage>
        <taxon>Eukaryota</taxon>
        <taxon>Fungi</taxon>
        <taxon>Dikarya</taxon>
        <taxon>Ascomycota</taxon>
        <taxon>Saccharomycotina</taxon>
        <taxon>Pichiomycetes</taxon>
        <taxon>Debaryomycetaceae</taxon>
        <taxon>Spathaspora</taxon>
    </lineage>
</organism>
<comment type="caution">
    <text evidence="2">The sequence shown here is derived from an EMBL/GenBank/DDBJ whole genome shotgun (WGS) entry which is preliminary data.</text>
</comment>
<sequence length="394" mass="45982">MPLTPATSSYYQYTLKVEDAANPRAPGSVVLKEPSSLVEDYQLKVAYRKYVTTKTIPHRAKRINFLFLHGNGMNKGLWHYHIDQLYTMYSLIPDMYIDTVIAADHANMGDSAYANRDKLGQVCDWNDLVKDYIMITKIHEREAFLHPDAFNVIVGHSMGGFLTIQLTANEPNLFQCSVLVNPVCANTPEANDSFIALQRNWYDRGFVKYNFDIPPGKNWYDEVYDHFTTKSFYKMFDPVVLKNMVEDEIPEGYQRDKYYETVLLKHDGNNDYISYYNQYFSIPVTYSCKLVHSQGWFQNSPSFLERSDTIKQIVDERLHSAQLQVLHGHAHNMHAQSPNVILSYINEFVVETYKNNQKPNDYDYLKQFGPDYKKILFENRMKEFLGDRKIHSKL</sequence>
<dbReference type="Pfam" id="PF12697">
    <property type="entry name" value="Abhydrolase_6"/>
    <property type="match status" value="1"/>
</dbReference>
<dbReference type="OrthoDB" id="94039at2759"/>
<evidence type="ECO:0000313" key="2">
    <source>
        <dbReference type="EMBL" id="KAG7665283.1"/>
    </source>
</evidence>
<feature type="domain" description="AB hydrolase-1" evidence="1">
    <location>
        <begin position="65"/>
        <end position="337"/>
    </location>
</feature>
<proteinExistence type="predicted"/>
<dbReference type="RefSeq" id="XP_049265515.1">
    <property type="nucleotide sequence ID" value="XM_049404983.1"/>
</dbReference>
<dbReference type="GeneID" id="73468140"/>
<dbReference type="EMBL" id="JAGSYN010000051">
    <property type="protein sequence ID" value="KAG7665283.1"/>
    <property type="molecule type" value="Genomic_DNA"/>
</dbReference>
<name>A0A8J5UK99_9ASCO</name>
<protein>
    <recommendedName>
        <fullName evidence="1">AB hydrolase-1 domain-containing protein</fullName>
    </recommendedName>
</protein>
<evidence type="ECO:0000313" key="3">
    <source>
        <dbReference type="Proteomes" id="UP000694255"/>
    </source>
</evidence>
<dbReference type="Proteomes" id="UP000694255">
    <property type="component" value="Unassembled WGS sequence"/>
</dbReference>
<keyword evidence="3" id="KW-1185">Reference proteome</keyword>
<accession>A0A8J5UK99</accession>
<evidence type="ECO:0000259" key="1">
    <source>
        <dbReference type="Pfam" id="PF12697"/>
    </source>
</evidence>